<evidence type="ECO:0000256" key="1">
    <source>
        <dbReference type="ARBA" id="ARBA00004448"/>
    </source>
</evidence>
<dbReference type="EMBL" id="JOJR01000020">
    <property type="protein sequence ID" value="RCN50719.1"/>
    <property type="molecule type" value="Genomic_DNA"/>
</dbReference>
<feature type="repeat" description="Solcar" evidence="9">
    <location>
        <begin position="242"/>
        <end position="328"/>
    </location>
</feature>
<evidence type="ECO:0000256" key="10">
    <source>
        <dbReference type="RuleBase" id="RU000488"/>
    </source>
</evidence>
<feature type="non-terminal residue" evidence="11">
    <location>
        <position position="1"/>
    </location>
</feature>
<dbReference type="PANTHER" id="PTHR24089">
    <property type="entry name" value="SOLUTE CARRIER FAMILY 25"/>
    <property type="match status" value="1"/>
</dbReference>
<evidence type="ECO:0000256" key="5">
    <source>
        <dbReference type="ARBA" id="ARBA00022737"/>
    </source>
</evidence>
<dbReference type="OrthoDB" id="270584at2759"/>
<sequence length="331" mass="36761">TSLIFALNGITVQWRLRCFGPTKGSPYSFQQARTTSSRAHAALDEFLDDAKPSVVSSLFGGAVAGCVAKTTIAPLDRTKIYFQVSSTRGYSFKSAFKFVIRTYREHGFFALFRGNSATMVRVMPYAAIQFAAFEQYRHWLNVDQDGKRTPGRRCIVGSMAGATATCATYPLDTAKARLSISTKKEYATLMSVFVKTAREGGVLSLYRGLWPTVLGVTPYAGASFFTYETLKLTYEEHTGQYASGPWRMLFGAFAGLIGQSSSYPLDIVRRRMQTGRLQPGNGVLRSLITIYKNEGLKRGLYKGLSMNWVKGPIAVGVSFTTYEYIRQYFIS</sequence>
<dbReference type="AlphaFoldDB" id="A0A368H502"/>
<evidence type="ECO:0000256" key="6">
    <source>
        <dbReference type="ARBA" id="ARBA00022792"/>
    </source>
</evidence>
<evidence type="ECO:0000256" key="9">
    <source>
        <dbReference type="PROSITE-ProRule" id="PRU00282"/>
    </source>
</evidence>
<keyword evidence="4 9" id="KW-0812">Transmembrane</keyword>
<proteinExistence type="inferred from homology"/>
<accession>A0A368H502</accession>
<dbReference type="STRING" id="29170.A0A368H502"/>
<keyword evidence="12" id="KW-1185">Reference proteome</keyword>
<dbReference type="Gene3D" id="1.50.40.10">
    <property type="entry name" value="Mitochondrial carrier domain"/>
    <property type="match status" value="1"/>
</dbReference>
<organism evidence="11 12">
    <name type="scientific">Ancylostoma caninum</name>
    <name type="common">Dog hookworm</name>
    <dbReference type="NCBI Taxonomy" id="29170"/>
    <lineage>
        <taxon>Eukaryota</taxon>
        <taxon>Metazoa</taxon>
        <taxon>Ecdysozoa</taxon>
        <taxon>Nematoda</taxon>
        <taxon>Chromadorea</taxon>
        <taxon>Rhabditida</taxon>
        <taxon>Rhabditina</taxon>
        <taxon>Rhabditomorpha</taxon>
        <taxon>Strongyloidea</taxon>
        <taxon>Ancylostomatidae</taxon>
        <taxon>Ancylostomatinae</taxon>
        <taxon>Ancylostoma</taxon>
    </lineage>
</organism>
<comment type="similarity">
    <text evidence="2 10">Belongs to the mitochondrial carrier (TC 2.A.29) family.</text>
</comment>
<dbReference type="InterPro" id="IPR002167">
    <property type="entry name" value="GDC-like"/>
</dbReference>
<comment type="subcellular location">
    <subcellularLocation>
        <location evidence="1">Mitochondrion inner membrane</location>
        <topology evidence="1">Multi-pass membrane protein</topology>
    </subcellularLocation>
</comment>
<keyword evidence="3 10" id="KW-0813">Transport</keyword>
<feature type="repeat" description="Solcar" evidence="9">
    <location>
        <begin position="52"/>
        <end position="139"/>
    </location>
</feature>
<dbReference type="Pfam" id="PF00153">
    <property type="entry name" value="Mito_carr"/>
    <property type="match status" value="3"/>
</dbReference>
<reference evidence="11 12" key="1">
    <citation type="submission" date="2014-10" db="EMBL/GenBank/DDBJ databases">
        <title>Draft genome of the hookworm Ancylostoma caninum.</title>
        <authorList>
            <person name="Mitreva M."/>
        </authorList>
    </citation>
    <scope>NUCLEOTIDE SEQUENCE [LARGE SCALE GENOMIC DNA]</scope>
    <source>
        <strain evidence="11 12">Baltimore</strain>
    </source>
</reference>
<dbReference type="GO" id="GO:0055085">
    <property type="term" value="P:transmembrane transport"/>
    <property type="evidence" value="ECO:0007669"/>
    <property type="project" value="InterPro"/>
</dbReference>
<keyword evidence="8 9" id="KW-0472">Membrane</keyword>
<feature type="repeat" description="Solcar" evidence="9">
    <location>
        <begin position="148"/>
        <end position="233"/>
    </location>
</feature>
<dbReference type="PRINTS" id="PR00926">
    <property type="entry name" value="MITOCARRIER"/>
</dbReference>
<dbReference type="InterPro" id="IPR023395">
    <property type="entry name" value="MCP_dom_sf"/>
</dbReference>
<protein>
    <recommendedName>
        <fullName evidence="13">Mitochondrial carrier protein</fullName>
    </recommendedName>
</protein>
<dbReference type="InterPro" id="IPR002067">
    <property type="entry name" value="MCP"/>
</dbReference>
<evidence type="ECO:0000256" key="8">
    <source>
        <dbReference type="ARBA" id="ARBA00023136"/>
    </source>
</evidence>
<dbReference type="SUPFAM" id="SSF103506">
    <property type="entry name" value="Mitochondrial carrier"/>
    <property type="match status" value="1"/>
</dbReference>
<gene>
    <name evidence="11" type="ORF">ANCCAN_03104</name>
</gene>
<keyword evidence="7" id="KW-0496">Mitochondrion</keyword>
<evidence type="ECO:0000256" key="4">
    <source>
        <dbReference type="ARBA" id="ARBA00022692"/>
    </source>
</evidence>
<dbReference type="InterPro" id="IPR018108">
    <property type="entry name" value="MCP_transmembrane"/>
</dbReference>
<evidence type="ECO:0000256" key="7">
    <source>
        <dbReference type="ARBA" id="ARBA00023128"/>
    </source>
</evidence>
<evidence type="ECO:0008006" key="13">
    <source>
        <dbReference type="Google" id="ProtNLM"/>
    </source>
</evidence>
<dbReference type="PROSITE" id="PS50920">
    <property type="entry name" value="SOLCAR"/>
    <property type="match status" value="3"/>
</dbReference>
<dbReference type="PRINTS" id="PR00928">
    <property type="entry name" value="GRAVESDC"/>
</dbReference>
<evidence type="ECO:0000313" key="11">
    <source>
        <dbReference type="EMBL" id="RCN50719.1"/>
    </source>
</evidence>
<evidence type="ECO:0000313" key="12">
    <source>
        <dbReference type="Proteomes" id="UP000252519"/>
    </source>
</evidence>
<keyword evidence="5" id="KW-0677">Repeat</keyword>
<evidence type="ECO:0000256" key="2">
    <source>
        <dbReference type="ARBA" id="ARBA00006375"/>
    </source>
</evidence>
<evidence type="ECO:0000256" key="3">
    <source>
        <dbReference type="ARBA" id="ARBA00022448"/>
    </source>
</evidence>
<name>A0A368H502_ANCCA</name>
<keyword evidence="6" id="KW-0999">Mitochondrion inner membrane</keyword>
<dbReference type="GO" id="GO:0005743">
    <property type="term" value="C:mitochondrial inner membrane"/>
    <property type="evidence" value="ECO:0007669"/>
    <property type="project" value="UniProtKB-SubCell"/>
</dbReference>
<comment type="caution">
    <text evidence="11">The sequence shown here is derived from an EMBL/GenBank/DDBJ whole genome shotgun (WGS) entry which is preliminary data.</text>
</comment>
<dbReference type="Proteomes" id="UP000252519">
    <property type="component" value="Unassembled WGS sequence"/>
</dbReference>